<evidence type="ECO:0000313" key="1">
    <source>
        <dbReference type="EMBL" id="TWW71261.1"/>
    </source>
</evidence>
<organism evidence="1 2">
    <name type="scientific">Takifugu flavidus</name>
    <name type="common">sansaifugu</name>
    <dbReference type="NCBI Taxonomy" id="433684"/>
    <lineage>
        <taxon>Eukaryota</taxon>
        <taxon>Metazoa</taxon>
        <taxon>Chordata</taxon>
        <taxon>Craniata</taxon>
        <taxon>Vertebrata</taxon>
        <taxon>Euteleostomi</taxon>
        <taxon>Actinopterygii</taxon>
        <taxon>Neopterygii</taxon>
        <taxon>Teleostei</taxon>
        <taxon>Neoteleostei</taxon>
        <taxon>Acanthomorphata</taxon>
        <taxon>Eupercaria</taxon>
        <taxon>Tetraodontiformes</taxon>
        <taxon>Tetradontoidea</taxon>
        <taxon>Tetraodontidae</taxon>
        <taxon>Takifugu</taxon>
    </lineage>
</organism>
<comment type="caution">
    <text evidence="1">The sequence shown here is derived from an EMBL/GenBank/DDBJ whole genome shotgun (WGS) entry which is preliminary data.</text>
</comment>
<proteinExistence type="predicted"/>
<sequence>MRRGKQMMDDAVLKTVRAAPPRLAALSEFSSVSRRRQLAGQQPCLGVLSSRKCERCDWLLFQPVTFRHRSGSEISFE</sequence>
<reference evidence="1 2" key="1">
    <citation type="submission" date="2019-04" db="EMBL/GenBank/DDBJ databases">
        <title>Chromosome genome assembly for Takifugu flavidus.</title>
        <authorList>
            <person name="Xiao S."/>
        </authorList>
    </citation>
    <scope>NUCLEOTIDE SEQUENCE [LARGE SCALE GENOMIC DNA]</scope>
    <source>
        <strain evidence="1">HTHZ2018</strain>
        <tissue evidence="1">Muscle</tissue>
    </source>
</reference>
<gene>
    <name evidence="1" type="ORF">D4764_17G0007440</name>
</gene>
<protein>
    <submittedName>
        <fullName evidence="1">Uncharacterized protein</fullName>
    </submittedName>
</protein>
<dbReference type="Proteomes" id="UP000324091">
    <property type="component" value="Chromosome 17"/>
</dbReference>
<name>A0A5C6NXB5_9TELE</name>
<evidence type="ECO:0000313" key="2">
    <source>
        <dbReference type="Proteomes" id="UP000324091"/>
    </source>
</evidence>
<accession>A0A5C6NXB5</accession>
<dbReference type="EMBL" id="RHFK02000009">
    <property type="protein sequence ID" value="TWW71261.1"/>
    <property type="molecule type" value="Genomic_DNA"/>
</dbReference>
<dbReference type="AlphaFoldDB" id="A0A5C6NXB5"/>
<keyword evidence="2" id="KW-1185">Reference proteome</keyword>